<feature type="domain" description="Cohesin" evidence="1">
    <location>
        <begin position="35"/>
        <end position="138"/>
    </location>
</feature>
<dbReference type="SUPFAM" id="SSF49384">
    <property type="entry name" value="Carbohydrate-binding domain"/>
    <property type="match status" value="1"/>
</dbReference>
<evidence type="ECO:0000313" key="2">
    <source>
        <dbReference type="EMBL" id="PJE60929.1"/>
    </source>
</evidence>
<sequence>MKNLLAAIIVTFLFLSTIPLWEKIQAAYLKFDQSTVSTSNGGTFQIAVQVEPGSDSLNSVDAYVLYDSSLVSATSVSAGSLFPTVSHDESTSGKVYIAGMVNDVASSVSTTGTLATITYKGLKDGSGNLSFDCNLSKIIKNDINATNVINCSQNGTASVTVGSGSQPTTAPQQLPESGVFDNVVKFAVPGMILLLLGGAFRLLL</sequence>
<dbReference type="CDD" id="cd08547">
    <property type="entry name" value="Type_II_cohesin"/>
    <property type="match status" value="1"/>
</dbReference>
<comment type="caution">
    <text evidence="2">The sequence shown here is derived from an EMBL/GenBank/DDBJ whole genome shotgun (WGS) entry which is preliminary data.</text>
</comment>
<protein>
    <recommendedName>
        <fullName evidence="1">Cohesin domain-containing protein</fullName>
    </recommendedName>
</protein>
<dbReference type="GO" id="GO:0000272">
    <property type="term" value="P:polysaccharide catabolic process"/>
    <property type="evidence" value="ECO:0007669"/>
    <property type="project" value="InterPro"/>
</dbReference>
<organism evidence="2 3">
    <name type="scientific">Candidatus Roizmanbacteria bacterium CG10_big_fil_rev_8_21_14_0_10_36_26</name>
    <dbReference type="NCBI Taxonomy" id="1974851"/>
    <lineage>
        <taxon>Bacteria</taxon>
        <taxon>Candidatus Roizmaniibacteriota</taxon>
    </lineage>
</organism>
<dbReference type="Proteomes" id="UP000231434">
    <property type="component" value="Unassembled WGS sequence"/>
</dbReference>
<evidence type="ECO:0000313" key="3">
    <source>
        <dbReference type="Proteomes" id="UP000231434"/>
    </source>
</evidence>
<dbReference type="AlphaFoldDB" id="A0A2M8KLZ1"/>
<gene>
    <name evidence="2" type="ORF">COU86_01715</name>
</gene>
<dbReference type="GO" id="GO:0030246">
    <property type="term" value="F:carbohydrate binding"/>
    <property type="evidence" value="ECO:0007669"/>
    <property type="project" value="InterPro"/>
</dbReference>
<proteinExistence type="predicted"/>
<dbReference type="Pfam" id="PF00963">
    <property type="entry name" value="Cohesin"/>
    <property type="match status" value="1"/>
</dbReference>
<evidence type="ECO:0000259" key="1">
    <source>
        <dbReference type="Pfam" id="PF00963"/>
    </source>
</evidence>
<accession>A0A2M8KLZ1</accession>
<dbReference type="InterPro" id="IPR002102">
    <property type="entry name" value="Cohesin_dom"/>
</dbReference>
<reference evidence="3" key="1">
    <citation type="submission" date="2017-09" db="EMBL/GenBank/DDBJ databases">
        <title>Depth-based differentiation of microbial function through sediment-hosted aquifers and enrichment of novel symbionts in the deep terrestrial subsurface.</title>
        <authorList>
            <person name="Probst A.J."/>
            <person name="Ladd B."/>
            <person name="Jarett J.K."/>
            <person name="Geller-Mcgrath D.E."/>
            <person name="Sieber C.M.K."/>
            <person name="Emerson J.B."/>
            <person name="Anantharaman K."/>
            <person name="Thomas B.C."/>
            <person name="Malmstrom R."/>
            <person name="Stieglmeier M."/>
            <person name="Klingl A."/>
            <person name="Woyke T."/>
            <person name="Ryan C.M."/>
            <person name="Banfield J.F."/>
        </authorList>
    </citation>
    <scope>NUCLEOTIDE SEQUENCE [LARGE SCALE GENOMIC DNA]</scope>
</reference>
<dbReference type="Gene3D" id="2.60.40.680">
    <property type="match status" value="1"/>
</dbReference>
<dbReference type="EMBL" id="PFEB01000024">
    <property type="protein sequence ID" value="PJE60929.1"/>
    <property type="molecule type" value="Genomic_DNA"/>
</dbReference>
<name>A0A2M8KLZ1_9BACT</name>
<dbReference type="InterPro" id="IPR008965">
    <property type="entry name" value="CBM2/CBM3_carb-bd_dom_sf"/>
</dbReference>